<dbReference type="Pfam" id="PF00656">
    <property type="entry name" value="Peptidase_C14"/>
    <property type="match status" value="1"/>
</dbReference>
<dbReference type="GO" id="GO:0006508">
    <property type="term" value="P:proteolysis"/>
    <property type="evidence" value="ECO:0007669"/>
    <property type="project" value="InterPro"/>
</dbReference>
<dbReference type="Proteomes" id="UP001314170">
    <property type="component" value="Unassembled WGS sequence"/>
</dbReference>
<dbReference type="SUPFAM" id="SSF52129">
    <property type="entry name" value="Caspase-like"/>
    <property type="match status" value="1"/>
</dbReference>
<feature type="compositionally biased region" description="Polar residues" evidence="2">
    <location>
        <begin position="148"/>
        <end position="166"/>
    </location>
</feature>
<feature type="domain" description="Peptidase C14 caspase" evidence="3">
    <location>
        <begin position="169"/>
        <end position="432"/>
    </location>
</feature>
<reference evidence="4 5" key="1">
    <citation type="submission" date="2024-01" db="EMBL/GenBank/DDBJ databases">
        <authorList>
            <person name="Waweru B."/>
        </authorList>
    </citation>
    <scope>NUCLEOTIDE SEQUENCE [LARGE SCALE GENOMIC DNA]</scope>
</reference>
<dbReference type="InterPro" id="IPR029030">
    <property type="entry name" value="Caspase-like_dom_sf"/>
</dbReference>
<evidence type="ECO:0000313" key="4">
    <source>
        <dbReference type="EMBL" id="CAK7328480.1"/>
    </source>
</evidence>
<dbReference type="InterPro" id="IPR011600">
    <property type="entry name" value="Pept_C14_caspase"/>
</dbReference>
<dbReference type="Gene3D" id="3.40.50.12660">
    <property type="match status" value="1"/>
</dbReference>
<dbReference type="InterPro" id="IPR050452">
    <property type="entry name" value="Metacaspase"/>
</dbReference>
<dbReference type="PANTHER" id="PTHR48104:SF2">
    <property type="entry name" value="METACASPASE-1-LIKE ISOFORM X1"/>
    <property type="match status" value="1"/>
</dbReference>
<accession>A0AAV1R7K2</accession>
<organism evidence="4 5">
    <name type="scientific">Dovyalis caffra</name>
    <dbReference type="NCBI Taxonomy" id="77055"/>
    <lineage>
        <taxon>Eukaryota</taxon>
        <taxon>Viridiplantae</taxon>
        <taxon>Streptophyta</taxon>
        <taxon>Embryophyta</taxon>
        <taxon>Tracheophyta</taxon>
        <taxon>Spermatophyta</taxon>
        <taxon>Magnoliopsida</taxon>
        <taxon>eudicotyledons</taxon>
        <taxon>Gunneridae</taxon>
        <taxon>Pentapetalae</taxon>
        <taxon>rosids</taxon>
        <taxon>fabids</taxon>
        <taxon>Malpighiales</taxon>
        <taxon>Salicaceae</taxon>
        <taxon>Flacourtieae</taxon>
        <taxon>Dovyalis</taxon>
    </lineage>
</organism>
<proteinExistence type="inferred from homology"/>
<dbReference type="GO" id="GO:0004197">
    <property type="term" value="F:cysteine-type endopeptidase activity"/>
    <property type="evidence" value="ECO:0007669"/>
    <property type="project" value="InterPro"/>
</dbReference>
<name>A0AAV1R7K2_9ROSI</name>
<feature type="region of interest" description="Disordered" evidence="2">
    <location>
        <begin position="141"/>
        <end position="167"/>
    </location>
</feature>
<evidence type="ECO:0000313" key="5">
    <source>
        <dbReference type="Proteomes" id="UP001314170"/>
    </source>
</evidence>
<sequence length="444" mass="50103">MNGAMTYLLTKNLKKYRGVTYGDLLDMMHEDLQNVNESGCFAEKFFKKIMKNLLLQKPQISASKPFDESLLKEDHPKGLKTWQRLSILKTNSTGVKCPTCNMMNPIPTYDRSGSRDWGKDCPIEKFIGKAKEMISGHDHVISSKKPKSLNTKPSPLHFSGSSSGTRSARKKALLIGVTYKRKQKLEGTVNDVKSMREMLITDFGFKQENILVLTEQETEQELIPTRKNILKSLEWLVKDCQAGDSLVFYFSGHGLRKIDFDGDERDGFDETICPVDFLKEGMILDNEINSIIVWPLKKDVTLHAIVDACHSGTVLDLEYIYNIQAKKWEDNSPPSSNARKHTDGGLAISLSACLDNQEAADTSAFAKTMSGAMTYLLIYILKKHPGGVTYGNLLDLIHEELNKVNERGCLLAKFLRKILNDKLLQKPQLSASEPFDVYQKHFIL</sequence>
<gene>
    <name evidence="4" type="ORF">DCAF_LOCUS6204</name>
</gene>
<evidence type="ECO:0000256" key="1">
    <source>
        <dbReference type="ARBA" id="ARBA00009005"/>
    </source>
</evidence>
<dbReference type="PANTHER" id="PTHR48104">
    <property type="entry name" value="METACASPASE-4"/>
    <property type="match status" value="1"/>
</dbReference>
<evidence type="ECO:0000256" key="2">
    <source>
        <dbReference type="SAM" id="MobiDB-lite"/>
    </source>
</evidence>
<dbReference type="EMBL" id="CAWUPB010000893">
    <property type="protein sequence ID" value="CAK7328480.1"/>
    <property type="molecule type" value="Genomic_DNA"/>
</dbReference>
<protein>
    <recommendedName>
        <fullName evidence="3">Peptidase C14 caspase domain-containing protein</fullName>
    </recommendedName>
</protein>
<comment type="caution">
    <text evidence="4">The sequence shown here is derived from an EMBL/GenBank/DDBJ whole genome shotgun (WGS) entry which is preliminary data.</text>
</comment>
<dbReference type="AlphaFoldDB" id="A0AAV1R7K2"/>
<evidence type="ECO:0000259" key="3">
    <source>
        <dbReference type="Pfam" id="PF00656"/>
    </source>
</evidence>
<keyword evidence="5" id="KW-1185">Reference proteome</keyword>
<comment type="similarity">
    <text evidence="1">Belongs to the peptidase C14B family.</text>
</comment>
<dbReference type="GO" id="GO:0005737">
    <property type="term" value="C:cytoplasm"/>
    <property type="evidence" value="ECO:0007669"/>
    <property type="project" value="TreeGrafter"/>
</dbReference>